<accession>A0A9X1NPQ4</accession>
<feature type="region of interest" description="Disordered" evidence="1">
    <location>
        <begin position="1"/>
        <end position="23"/>
    </location>
</feature>
<dbReference type="EMBL" id="JAJOZR010000004">
    <property type="protein sequence ID" value="MCD7108952.1"/>
    <property type="molecule type" value="Genomic_DNA"/>
</dbReference>
<dbReference type="Pfam" id="PF02566">
    <property type="entry name" value="OsmC"/>
    <property type="match status" value="1"/>
</dbReference>
<dbReference type="SUPFAM" id="SSF82784">
    <property type="entry name" value="OsmC-like"/>
    <property type="match status" value="1"/>
</dbReference>
<dbReference type="InterPro" id="IPR036102">
    <property type="entry name" value="OsmC/Ohrsf"/>
</dbReference>
<proteinExistence type="predicted"/>
<dbReference type="AlphaFoldDB" id="A0A9X1NPQ4"/>
<comment type="caution">
    <text evidence="2">The sequence shown here is derived from an EMBL/GenBank/DDBJ whole genome shotgun (WGS) entry which is preliminary data.</text>
</comment>
<evidence type="ECO:0000313" key="3">
    <source>
        <dbReference type="Proteomes" id="UP001139089"/>
    </source>
</evidence>
<dbReference type="Gene3D" id="3.30.300.20">
    <property type="match status" value="1"/>
</dbReference>
<name>A0A9X1NPQ4_9HYPH</name>
<protein>
    <submittedName>
        <fullName evidence="2">OsmC family protein</fullName>
    </submittedName>
</protein>
<dbReference type="Proteomes" id="UP001139089">
    <property type="component" value="Unassembled WGS sequence"/>
</dbReference>
<dbReference type="InterPro" id="IPR003718">
    <property type="entry name" value="OsmC/Ohr_fam"/>
</dbReference>
<sequence>MTDAGTPPLKARTRPTGVTASVGRTGFPHLKSVTGGTLDIVTGASQPGFNPIDLLYASLSACLVLSARIAASRMGILAGLTDIRAEVTGEKTTDDPSRITRFDIVFTFTGDLDADTRRHLAGAAEEICTVSNTLKGDALFDIRIAD</sequence>
<organism evidence="2 3">
    <name type="scientific">Rhizobium quercicola</name>
    <dbReference type="NCBI Taxonomy" id="2901226"/>
    <lineage>
        <taxon>Bacteria</taxon>
        <taxon>Pseudomonadati</taxon>
        <taxon>Pseudomonadota</taxon>
        <taxon>Alphaproteobacteria</taxon>
        <taxon>Hyphomicrobiales</taxon>
        <taxon>Rhizobiaceae</taxon>
        <taxon>Rhizobium/Agrobacterium group</taxon>
        <taxon>Rhizobium</taxon>
    </lineage>
</organism>
<keyword evidence="3" id="KW-1185">Reference proteome</keyword>
<evidence type="ECO:0000256" key="1">
    <source>
        <dbReference type="SAM" id="MobiDB-lite"/>
    </source>
</evidence>
<reference evidence="2" key="1">
    <citation type="submission" date="2021-12" db="EMBL/GenBank/DDBJ databases">
        <authorList>
            <person name="Li Y."/>
        </authorList>
    </citation>
    <scope>NUCLEOTIDE SEQUENCE</scope>
    <source>
        <strain evidence="2">DKSPLA3</strain>
    </source>
</reference>
<dbReference type="InterPro" id="IPR015946">
    <property type="entry name" value="KH_dom-like_a/b"/>
</dbReference>
<dbReference type="RefSeq" id="WP_231813285.1">
    <property type="nucleotide sequence ID" value="NZ_JAJOZR010000004.1"/>
</dbReference>
<evidence type="ECO:0000313" key="2">
    <source>
        <dbReference type="EMBL" id="MCD7108952.1"/>
    </source>
</evidence>
<gene>
    <name evidence="2" type="ORF">LRX75_07845</name>
</gene>